<accession>X1C974</accession>
<dbReference type="EMBL" id="BART01010654">
    <property type="protein sequence ID" value="GAG89827.1"/>
    <property type="molecule type" value="Genomic_DNA"/>
</dbReference>
<organism evidence="2">
    <name type="scientific">marine sediment metagenome</name>
    <dbReference type="NCBI Taxonomy" id="412755"/>
    <lineage>
        <taxon>unclassified sequences</taxon>
        <taxon>metagenomes</taxon>
        <taxon>ecological metagenomes</taxon>
    </lineage>
</organism>
<dbReference type="PANTHER" id="PTHR32309">
    <property type="entry name" value="TYROSINE-PROTEIN KINASE"/>
    <property type="match status" value="1"/>
</dbReference>
<comment type="caution">
    <text evidence="2">The sequence shown here is derived from an EMBL/GenBank/DDBJ whole genome shotgun (WGS) entry which is preliminary data.</text>
</comment>
<sequence>MINLIRFYIINNAEVPEIILGDKVLNKALSKFPEIAPQDFKENIEIENIKNTGLFKITVKFNDPGATKNICREIINQYFEYGTPLLEEKIGLLKSQISATGEMILNTEDLIKQLQKQINSTALGERSIALEPTFKIPFLRNLYAEQQQTLYKLYSKKDNLTNQLLSIKKFKIISSPFKPKNPIRPKIKQNILLSGILGLMFFTFLAFFVEYLKNTSRD</sequence>
<evidence type="ECO:0008006" key="3">
    <source>
        <dbReference type="Google" id="ProtNLM"/>
    </source>
</evidence>
<evidence type="ECO:0000256" key="1">
    <source>
        <dbReference type="SAM" id="Phobius"/>
    </source>
</evidence>
<keyword evidence="1" id="KW-1133">Transmembrane helix</keyword>
<keyword evidence="1" id="KW-0472">Membrane</keyword>
<dbReference type="GO" id="GO:0004713">
    <property type="term" value="F:protein tyrosine kinase activity"/>
    <property type="evidence" value="ECO:0007669"/>
    <property type="project" value="TreeGrafter"/>
</dbReference>
<dbReference type="InterPro" id="IPR050445">
    <property type="entry name" value="Bact_polysacc_biosynth/exp"/>
</dbReference>
<gene>
    <name evidence="2" type="ORF">S01H4_23064</name>
</gene>
<dbReference type="AlphaFoldDB" id="X1C974"/>
<evidence type="ECO:0000313" key="2">
    <source>
        <dbReference type="EMBL" id="GAG89827.1"/>
    </source>
</evidence>
<dbReference type="PANTHER" id="PTHR32309:SF13">
    <property type="entry name" value="FERRIC ENTEROBACTIN TRANSPORT PROTEIN FEPE"/>
    <property type="match status" value="1"/>
</dbReference>
<proteinExistence type="predicted"/>
<feature type="transmembrane region" description="Helical" evidence="1">
    <location>
        <begin position="190"/>
        <end position="209"/>
    </location>
</feature>
<protein>
    <recommendedName>
        <fullName evidence="3">Tyrosine kinase G-rich domain-containing protein</fullName>
    </recommendedName>
</protein>
<name>X1C974_9ZZZZ</name>
<reference evidence="2" key="1">
    <citation type="journal article" date="2014" name="Front. Microbiol.">
        <title>High frequency of phylogenetically diverse reductive dehalogenase-homologous genes in deep subseafloor sedimentary metagenomes.</title>
        <authorList>
            <person name="Kawai M."/>
            <person name="Futagami T."/>
            <person name="Toyoda A."/>
            <person name="Takaki Y."/>
            <person name="Nishi S."/>
            <person name="Hori S."/>
            <person name="Arai W."/>
            <person name="Tsubouchi T."/>
            <person name="Morono Y."/>
            <person name="Uchiyama I."/>
            <person name="Ito T."/>
            <person name="Fujiyama A."/>
            <person name="Inagaki F."/>
            <person name="Takami H."/>
        </authorList>
    </citation>
    <scope>NUCLEOTIDE SEQUENCE</scope>
    <source>
        <strain evidence="2">Expedition CK06-06</strain>
    </source>
</reference>
<dbReference type="GO" id="GO:0005886">
    <property type="term" value="C:plasma membrane"/>
    <property type="evidence" value="ECO:0007669"/>
    <property type="project" value="TreeGrafter"/>
</dbReference>
<keyword evidence="1" id="KW-0812">Transmembrane</keyword>